<sequence>MWSRRAALALLLGLAVGAGAAQPGATTLHLVTETSPFVYAEGDRVGGPATARLELILRSAGIDDYRIDIYPWARAYDLALKQPNVLIYLIARTPEREQQFKWIGAFMEQSYDFYRLRSRHDIAVERLADARRYSIGVVRDDVRHQFLRGQGFTRLLLASQSVETVRHLLNQRVDLVLLTEADWMVLCRQPQLDCAQLEKVHRLAELHTGLYAAFSQSTPDALVQRVRRAFDGLKAEGKLKL</sequence>
<dbReference type="SUPFAM" id="SSF53850">
    <property type="entry name" value="Periplasmic binding protein-like II"/>
    <property type="match status" value="1"/>
</dbReference>
<name>A0AA95NHI2_9BURK</name>
<feature type="signal peptide" evidence="1">
    <location>
        <begin position="1"/>
        <end position="20"/>
    </location>
</feature>
<dbReference type="Gene3D" id="3.40.190.10">
    <property type="entry name" value="Periplasmic binding protein-like II"/>
    <property type="match status" value="2"/>
</dbReference>
<accession>A0AA95NHI2</accession>
<dbReference type="EMBL" id="CP116346">
    <property type="protein sequence ID" value="WIT13187.1"/>
    <property type="molecule type" value="Genomic_DNA"/>
</dbReference>
<organism evidence="2 3">
    <name type="scientific">Paucibacter sediminis</name>
    <dbReference type="NCBI Taxonomy" id="3019553"/>
    <lineage>
        <taxon>Bacteria</taxon>
        <taxon>Pseudomonadati</taxon>
        <taxon>Pseudomonadota</taxon>
        <taxon>Betaproteobacteria</taxon>
        <taxon>Burkholderiales</taxon>
        <taxon>Sphaerotilaceae</taxon>
        <taxon>Roseateles</taxon>
    </lineage>
</organism>
<dbReference type="Proteomes" id="UP001177769">
    <property type="component" value="Chromosome"/>
</dbReference>
<evidence type="ECO:0000313" key="3">
    <source>
        <dbReference type="Proteomes" id="UP001177769"/>
    </source>
</evidence>
<evidence type="ECO:0000256" key="1">
    <source>
        <dbReference type="SAM" id="SignalP"/>
    </source>
</evidence>
<proteinExistence type="predicted"/>
<dbReference type="RefSeq" id="WP_285234297.1">
    <property type="nucleotide sequence ID" value="NZ_CP116346.1"/>
</dbReference>
<dbReference type="AlphaFoldDB" id="A0AA95NHI2"/>
<reference evidence="2" key="1">
    <citation type="submission" date="2023-01" db="EMBL/GenBank/DDBJ databases">
        <title>Whole genome sequence of Paucibacter sp. S2-9 isolated from pond sediment.</title>
        <authorList>
            <person name="Jung J.Y."/>
        </authorList>
    </citation>
    <scope>NUCLEOTIDE SEQUENCE</scope>
    <source>
        <strain evidence="2">S2-9</strain>
    </source>
</reference>
<gene>
    <name evidence="2" type="ORF">PFX98_06140</name>
</gene>
<evidence type="ECO:0000313" key="2">
    <source>
        <dbReference type="EMBL" id="WIT13187.1"/>
    </source>
</evidence>
<feature type="chain" id="PRO_5041657486" evidence="1">
    <location>
        <begin position="21"/>
        <end position="241"/>
    </location>
</feature>
<dbReference type="PANTHER" id="PTHR38834:SF3">
    <property type="entry name" value="SOLUTE-BINDING PROTEIN FAMILY 3_N-TERMINAL DOMAIN-CONTAINING PROTEIN"/>
    <property type="match status" value="1"/>
</dbReference>
<protein>
    <submittedName>
        <fullName evidence="2">Transporter substrate-binding domain-containing protein</fullName>
    </submittedName>
</protein>
<dbReference type="KEGG" id="pais:PFX98_06140"/>
<keyword evidence="1" id="KW-0732">Signal</keyword>
<keyword evidence="3" id="KW-1185">Reference proteome</keyword>
<dbReference type="PANTHER" id="PTHR38834">
    <property type="entry name" value="PERIPLASMIC SUBSTRATE BINDING PROTEIN FAMILY 3"/>
    <property type="match status" value="1"/>
</dbReference>